<evidence type="ECO:0000313" key="2">
    <source>
        <dbReference type="EMBL" id="MBB5690571.1"/>
    </source>
</evidence>
<dbReference type="Proteomes" id="UP000562254">
    <property type="component" value="Unassembled WGS sequence"/>
</dbReference>
<dbReference type="AlphaFoldDB" id="A0A840Y3J8"/>
<sequence length="129" mass="14096">MGLVESLGLVALLGILFWFGHPIWTGWGWPSVTVQVREVSHPHLARLHVLLVPVTVEIREADGRVEAHEARVFGGPEAKVSRGVTLTLRRNPHDPAEFADVAGAWRLLGEVGFAALCVVIFIIHLLAEA</sequence>
<gene>
    <name evidence="2" type="ORF">FHS88_002706</name>
</gene>
<name>A0A840Y3J8_9PROT</name>
<comment type="caution">
    <text evidence="2">The sequence shown here is derived from an EMBL/GenBank/DDBJ whole genome shotgun (WGS) entry which is preliminary data.</text>
</comment>
<evidence type="ECO:0000256" key="1">
    <source>
        <dbReference type="SAM" id="Phobius"/>
    </source>
</evidence>
<keyword evidence="3" id="KW-1185">Reference proteome</keyword>
<dbReference type="EMBL" id="JACIJE010000007">
    <property type="protein sequence ID" value="MBB5690571.1"/>
    <property type="molecule type" value="Genomic_DNA"/>
</dbReference>
<keyword evidence="1" id="KW-0472">Membrane</keyword>
<feature type="transmembrane region" description="Helical" evidence="1">
    <location>
        <begin position="7"/>
        <end position="24"/>
    </location>
</feature>
<feature type="transmembrane region" description="Helical" evidence="1">
    <location>
        <begin position="107"/>
        <end position="127"/>
    </location>
</feature>
<proteinExistence type="predicted"/>
<dbReference type="RefSeq" id="WP_184485491.1">
    <property type="nucleotide sequence ID" value="NZ_JAAEDJ010000032.1"/>
</dbReference>
<organism evidence="2 3">
    <name type="scientific">Neoroseomonas alkaliterrae</name>
    <dbReference type="NCBI Taxonomy" id="1452450"/>
    <lineage>
        <taxon>Bacteria</taxon>
        <taxon>Pseudomonadati</taxon>
        <taxon>Pseudomonadota</taxon>
        <taxon>Alphaproteobacteria</taxon>
        <taxon>Acetobacterales</taxon>
        <taxon>Acetobacteraceae</taxon>
        <taxon>Neoroseomonas</taxon>
    </lineage>
</organism>
<reference evidence="2 3" key="1">
    <citation type="submission" date="2020-08" db="EMBL/GenBank/DDBJ databases">
        <title>Genomic Encyclopedia of Type Strains, Phase IV (KMG-IV): sequencing the most valuable type-strain genomes for metagenomic binning, comparative biology and taxonomic classification.</title>
        <authorList>
            <person name="Goeker M."/>
        </authorList>
    </citation>
    <scope>NUCLEOTIDE SEQUENCE [LARGE SCALE GENOMIC DNA]</scope>
    <source>
        <strain evidence="2 3">DSM 25895</strain>
    </source>
</reference>
<accession>A0A840Y3J8</accession>
<evidence type="ECO:0000313" key="3">
    <source>
        <dbReference type="Proteomes" id="UP000562254"/>
    </source>
</evidence>
<keyword evidence="1" id="KW-1133">Transmembrane helix</keyword>
<keyword evidence="1" id="KW-0812">Transmembrane</keyword>
<protein>
    <recommendedName>
        <fullName evidence="4">DUF3592 domain-containing protein</fullName>
    </recommendedName>
</protein>
<evidence type="ECO:0008006" key="4">
    <source>
        <dbReference type="Google" id="ProtNLM"/>
    </source>
</evidence>